<comment type="subcellular location">
    <subcellularLocation>
        <location evidence="1">Nucleus</location>
    </subcellularLocation>
</comment>
<evidence type="ECO:0000256" key="1">
    <source>
        <dbReference type="ARBA" id="ARBA00004123"/>
    </source>
</evidence>
<feature type="compositionally biased region" description="Basic and acidic residues" evidence="7">
    <location>
        <begin position="191"/>
        <end position="204"/>
    </location>
</feature>
<accession>A0AAF0J124</accession>
<sequence length="249" mass="28059">MYNGIGLQTARGSGTNGYVQKNLSHLSPRDPLPGINEAEAKARVVTPDAGILDHERRRKIELECLELQDELEERGLPDDEIRARVDSLRQGLRARLARAPADYGHATHAEAKKLRPSDTHARGAAKARELQGMERALRIHPQYDEERVFDPAWHEQRRQERHAARASHRSTRDWDDRPRDAGYASRHAHVAARERARDAPDRPSDTSMPSPPRHDLRQVRAYDDDAPVPVPSRTPSPPPLHPADSATCE</sequence>
<name>A0AAF0J124_9BASI</name>
<gene>
    <name evidence="9" type="primary">CWC21</name>
    <name evidence="9" type="ORF">MNAN1_000574</name>
</gene>
<dbReference type="CDD" id="cd21372">
    <property type="entry name" value="cwf21_CWC21-like"/>
    <property type="match status" value="1"/>
</dbReference>
<feature type="compositionally biased region" description="Basic and acidic residues" evidence="7">
    <location>
        <begin position="212"/>
        <end position="223"/>
    </location>
</feature>
<evidence type="ECO:0000313" key="9">
    <source>
        <dbReference type="EMBL" id="WFD25611.1"/>
    </source>
</evidence>
<feature type="domain" description="CWF21" evidence="8">
    <location>
        <begin position="52"/>
        <end position="97"/>
    </location>
</feature>
<keyword evidence="10" id="KW-1185">Reference proteome</keyword>
<keyword evidence="4" id="KW-0747">Spliceosome</keyword>
<dbReference type="PANTHER" id="PTHR36562">
    <property type="entry name" value="SERINE/ARGININE REPETITIVE MATRIX 2"/>
    <property type="match status" value="1"/>
</dbReference>
<evidence type="ECO:0000259" key="8">
    <source>
        <dbReference type="SMART" id="SM01115"/>
    </source>
</evidence>
<reference evidence="9" key="1">
    <citation type="submission" date="2023-03" db="EMBL/GenBank/DDBJ databases">
        <title>Mating type loci evolution in Malassezia.</title>
        <authorList>
            <person name="Coelho M.A."/>
        </authorList>
    </citation>
    <scope>NUCLEOTIDE SEQUENCE</scope>
    <source>
        <strain evidence="9">CBS 9557</strain>
    </source>
</reference>
<dbReference type="GO" id="GO:0005681">
    <property type="term" value="C:spliceosomal complex"/>
    <property type="evidence" value="ECO:0007669"/>
    <property type="project" value="UniProtKB-KW"/>
</dbReference>
<evidence type="ECO:0000256" key="5">
    <source>
        <dbReference type="ARBA" id="ARBA00023187"/>
    </source>
</evidence>
<feature type="compositionally biased region" description="Basic and acidic residues" evidence="7">
    <location>
        <begin position="170"/>
        <end position="180"/>
    </location>
</feature>
<evidence type="ECO:0000256" key="6">
    <source>
        <dbReference type="ARBA" id="ARBA00023242"/>
    </source>
</evidence>
<dbReference type="SMART" id="SM01115">
    <property type="entry name" value="cwf21"/>
    <property type="match status" value="1"/>
</dbReference>
<comment type="similarity">
    <text evidence="2">Belongs to the CWC21 family.</text>
</comment>
<dbReference type="Proteomes" id="UP001213623">
    <property type="component" value="Chromosome 1"/>
</dbReference>
<dbReference type="EMBL" id="CP119892">
    <property type="protein sequence ID" value="WFD25611.1"/>
    <property type="molecule type" value="Genomic_DNA"/>
</dbReference>
<keyword evidence="5" id="KW-0508">mRNA splicing</keyword>
<evidence type="ECO:0000256" key="7">
    <source>
        <dbReference type="SAM" id="MobiDB-lite"/>
    </source>
</evidence>
<organism evidence="9 10">
    <name type="scientific">Malassezia nana</name>
    <dbReference type="NCBI Taxonomy" id="180528"/>
    <lineage>
        <taxon>Eukaryota</taxon>
        <taxon>Fungi</taxon>
        <taxon>Dikarya</taxon>
        <taxon>Basidiomycota</taxon>
        <taxon>Ustilaginomycotina</taxon>
        <taxon>Malasseziomycetes</taxon>
        <taxon>Malasseziales</taxon>
        <taxon>Malasseziaceae</taxon>
        <taxon>Malassezia</taxon>
    </lineage>
</organism>
<feature type="region of interest" description="Disordered" evidence="7">
    <location>
        <begin position="154"/>
        <end position="249"/>
    </location>
</feature>
<keyword evidence="3" id="KW-0507">mRNA processing</keyword>
<dbReference type="AlphaFoldDB" id="A0AAF0J124"/>
<dbReference type="GO" id="GO:0008380">
    <property type="term" value="P:RNA splicing"/>
    <property type="evidence" value="ECO:0007669"/>
    <property type="project" value="UniProtKB-KW"/>
</dbReference>
<dbReference type="InterPro" id="IPR013170">
    <property type="entry name" value="mRNA_splic_Cwf21_dom"/>
</dbReference>
<proteinExistence type="inferred from homology"/>
<dbReference type="Pfam" id="PF08312">
    <property type="entry name" value="cwf21"/>
    <property type="match status" value="1"/>
</dbReference>
<feature type="compositionally biased region" description="Pro residues" evidence="7">
    <location>
        <begin position="228"/>
        <end position="241"/>
    </location>
</feature>
<dbReference type="GO" id="GO:0006397">
    <property type="term" value="P:mRNA processing"/>
    <property type="evidence" value="ECO:0007669"/>
    <property type="project" value="UniProtKB-KW"/>
</dbReference>
<evidence type="ECO:0000256" key="4">
    <source>
        <dbReference type="ARBA" id="ARBA00022728"/>
    </source>
</evidence>
<evidence type="ECO:0000256" key="2">
    <source>
        <dbReference type="ARBA" id="ARBA00005954"/>
    </source>
</evidence>
<evidence type="ECO:0000313" key="10">
    <source>
        <dbReference type="Proteomes" id="UP001213623"/>
    </source>
</evidence>
<dbReference type="PANTHER" id="PTHR36562:SF5">
    <property type="entry name" value="SERINE_ARGININE REPETITIVE MATRIX 2"/>
    <property type="match status" value="1"/>
</dbReference>
<feature type="region of interest" description="Disordered" evidence="7">
    <location>
        <begin position="107"/>
        <end position="127"/>
    </location>
</feature>
<evidence type="ECO:0000256" key="3">
    <source>
        <dbReference type="ARBA" id="ARBA00022664"/>
    </source>
</evidence>
<dbReference type="InterPro" id="IPR051372">
    <property type="entry name" value="CWC21"/>
</dbReference>
<keyword evidence="6" id="KW-0539">Nucleus</keyword>
<protein>
    <submittedName>
        <fullName evidence="9">RNA-splicing factor</fullName>
    </submittedName>
</protein>
<feature type="compositionally biased region" description="Basic and acidic residues" evidence="7">
    <location>
        <begin position="154"/>
        <end position="163"/>
    </location>
</feature>
<dbReference type="Gene3D" id="6.10.140.420">
    <property type="match status" value="1"/>
</dbReference>